<dbReference type="PATRIC" id="fig|1449350.3.peg.3644"/>
<dbReference type="eggNOG" id="COG0489">
    <property type="taxonomic scope" value="Bacteria"/>
</dbReference>
<keyword evidence="1" id="KW-0547">Nucleotide-binding</keyword>
<keyword evidence="4" id="KW-1133">Transmembrane helix</keyword>
<protein>
    <recommendedName>
        <fullName evidence="5">Tyrosine-protein kinase G-rich domain-containing protein</fullName>
    </recommendedName>
</protein>
<comment type="caution">
    <text evidence="6">The sequence shown here is derived from an EMBL/GenBank/DDBJ whole genome shotgun (WGS) entry which is preliminary data.</text>
</comment>
<dbReference type="PANTHER" id="PTHR32309:SF13">
    <property type="entry name" value="FERRIC ENTEROBACTIN TRANSPORT PROTEIN FEPE"/>
    <property type="match status" value="1"/>
</dbReference>
<feature type="domain" description="Tyrosine-protein kinase G-rich" evidence="5">
    <location>
        <begin position="404"/>
        <end position="479"/>
    </location>
</feature>
<dbReference type="STRING" id="1449350.OCH239_12935"/>
<dbReference type="InterPro" id="IPR050445">
    <property type="entry name" value="Bact_polysacc_biosynth/exp"/>
</dbReference>
<organism evidence="6 7">
    <name type="scientific">Roseivivax halodurans JCM 10272</name>
    <dbReference type="NCBI Taxonomy" id="1449350"/>
    <lineage>
        <taxon>Bacteria</taxon>
        <taxon>Pseudomonadati</taxon>
        <taxon>Pseudomonadota</taxon>
        <taxon>Alphaproteobacteria</taxon>
        <taxon>Rhodobacterales</taxon>
        <taxon>Roseobacteraceae</taxon>
        <taxon>Roseivivax</taxon>
    </lineage>
</organism>
<dbReference type="GO" id="GO:0004713">
    <property type="term" value="F:protein tyrosine kinase activity"/>
    <property type="evidence" value="ECO:0007669"/>
    <property type="project" value="TreeGrafter"/>
</dbReference>
<gene>
    <name evidence="6" type="ORF">OCH239_12935</name>
</gene>
<evidence type="ECO:0000256" key="3">
    <source>
        <dbReference type="SAM" id="Coils"/>
    </source>
</evidence>
<dbReference type="EMBL" id="JALZ01000034">
    <property type="protein sequence ID" value="ETX13169.1"/>
    <property type="molecule type" value="Genomic_DNA"/>
</dbReference>
<dbReference type="SUPFAM" id="SSF52540">
    <property type="entry name" value="P-loop containing nucleoside triphosphate hydrolases"/>
    <property type="match status" value="1"/>
</dbReference>
<dbReference type="CDD" id="cd05387">
    <property type="entry name" value="BY-kinase"/>
    <property type="match status" value="1"/>
</dbReference>
<keyword evidence="4" id="KW-0472">Membrane</keyword>
<feature type="transmembrane region" description="Helical" evidence="4">
    <location>
        <begin position="21"/>
        <end position="40"/>
    </location>
</feature>
<feature type="coiled-coil region" evidence="3">
    <location>
        <begin position="266"/>
        <end position="300"/>
    </location>
</feature>
<name>X7EAQ3_9RHOB</name>
<proteinExistence type="predicted"/>
<evidence type="ECO:0000256" key="4">
    <source>
        <dbReference type="SAM" id="Phobius"/>
    </source>
</evidence>
<dbReference type="InterPro" id="IPR005702">
    <property type="entry name" value="Wzc-like_C"/>
</dbReference>
<evidence type="ECO:0000256" key="2">
    <source>
        <dbReference type="ARBA" id="ARBA00022840"/>
    </source>
</evidence>
<dbReference type="Pfam" id="PF13807">
    <property type="entry name" value="GNVR"/>
    <property type="match status" value="1"/>
</dbReference>
<dbReference type="Proteomes" id="UP000022447">
    <property type="component" value="Unassembled WGS sequence"/>
</dbReference>
<evidence type="ECO:0000313" key="6">
    <source>
        <dbReference type="EMBL" id="ETX13169.1"/>
    </source>
</evidence>
<accession>X7EAQ3</accession>
<dbReference type="InterPro" id="IPR027417">
    <property type="entry name" value="P-loop_NTPase"/>
</dbReference>
<dbReference type="InterPro" id="IPR032807">
    <property type="entry name" value="GNVR"/>
</dbReference>
<evidence type="ECO:0000313" key="7">
    <source>
        <dbReference type="Proteomes" id="UP000022447"/>
    </source>
</evidence>
<evidence type="ECO:0000259" key="5">
    <source>
        <dbReference type="Pfam" id="PF13807"/>
    </source>
</evidence>
<dbReference type="GO" id="GO:0005886">
    <property type="term" value="C:plasma membrane"/>
    <property type="evidence" value="ECO:0007669"/>
    <property type="project" value="TreeGrafter"/>
</dbReference>
<keyword evidence="2" id="KW-0067">ATP-binding</keyword>
<sequence length="726" mass="79354">MTRPRETTFRLEDVWAILRKRAWIAALTTFMAIIYAGYALSRAEPQYVASAEMLMGGQPSVERSSTDLLESRALTDTAIKGELAILESSTLLVRVAKRLSLDQDPEFNPALLPVEEPGPVARLVERTKSFVKSFLLPAPSQEAAGSSAGAAPSSALAEAASANQDMLEGLDGPVSTLARQSSVRQLGNSYVIEVTVASSDPTKAAGIANTIAVEYIEFVGDRRFEAAQRFTVWLETRVAELAASVQDAERQVIAFKTLSSREVDSAERLDQQMEEMTTKLVDARTDLAQTEALAEKARQLLGGSSAVSAASVLADPLLDDFVTRLSVLRQDAATARARFGEESIQVRTIQREAEGVQTELTTEVERVIEEFENRSEVLRTNVSAIRSALSQLERTGFERSADQIELNQLERVADANRRLYEDFLGRFKESSEIQNLRRADAEIISYAAPPGAPATPRKKQTLVLATAAGLFVGLGLMFLLELLPKRFVGSDHVTRSTGLKVYGHLPRLPRRNGVRNIARLVRSKGGRTAMAARNMLRTLELGIGRPMRSVTVVSQSPGGDKTSLAMLLAWAACEQGKTCLLVDGDLRVADLTRRFGLSQRPGLLEVFYGDVAVDDAIFHDPHLGVDVMPTKPSSLDPATIFGMERAEALFQTLMARYDLVIIDSPALNEVSDVVELPQTLDVGLYVIRSGRTPVQRVLDRLGLFKSMPVQMEGAVLSRLQAKSVRV</sequence>
<dbReference type="AlphaFoldDB" id="X7EAQ3"/>
<reference evidence="6 7" key="1">
    <citation type="submission" date="2014-01" db="EMBL/GenBank/DDBJ databases">
        <title>Roseivivax halodurans JCM 10272 Genome Sequencing.</title>
        <authorList>
            <person name="Lai Q."/>
            <person name="Li G."/>
            <person name="Shao Z."/>
        </authorList>
    </citation>
    <scope>NUCLEOTIDE SEQUENCE [LARGE SCALE GENOMIC DNA]</scope>
    <source>
        <strain evidence="6 7">JCM 10272</strain>
    </source>
</reference>
<dbReference type="PANTHER" id="PTHR32309">
    <property type="entry name" value="TYROSINE-PROTEIN KINASE"/>
    <property type="match status" value="1"/>
</dbReference>
<dbReference type="Gene3D" id="3.40.50.300">
    <property type="entry name" value="P-loop containing nucleotide triphosphate hydrolases"/>
    <property type="match status" value="1"/>
</dbReference>
<evidence type="ECO:0000256" key="1">
    <source>
        <dbReference type="ARBA" id="ARBA00022741"/>
    </source>
</evidence>
<keyword evidence="4" id="KW-0812">Transmembrane</keyword>
<keyword evidence="3" id="KW-0175">Coiled coil</keyword>
<keyword evidence="7" id="KW-1185">Reference proteome</keyword>
<dbReference type="eggNOG" id="COG3206">
    <property type="taxonomic scope" value="Bacteria"/>
</dbReference>